<evidence type="ECO:0000256" key="1">
    <source>
        <dbReference type="ARBA" id="ARBA00001947"/>
    </source>
</evidence>
<evidence type="ECO:0000313" key="6">
    <source>
        <dbReference type="EMBL" id="MFB5947035.1"/>
    </source>
</evidence>
<organism evidence="6 7">
    <name type="scientific">Albibacterium profundi</name>
    <dbReference type="NCBI Taxonomy" id="3134906"/>
    <lineage>
        <taxon>Bacteria</taxon>
        <taxon>Pseudomonadati</taxon>
        <taxon>Bacteroidota</taxon>
        <taxon>Sphingobacteriia</taxon>
        <taxon>Sphingobacteriales</taxon>
        <taxon>Sphingobacteriaceae</taxon>
        <taxon>Albibacterium</taxon>
    </lineage>
</organism>
<dbReference type="RefSeq" id="WP_375558582.1">
    <property type="nucleotide sequence ID" value="NZ_JBBVGT010000003.1"/>
</dbReference>
<evidence type="ECO:0000313" key="7">
    <source>
        <dbReference type="Proteomes" id="UP001580928"/>
    </source>
</evidence>
<dbReference type="InterPro" id="IPR002328">
    <property type="entry name" value="ADH_Zn_CS"/>
</dbReference>
<dbReference type="PANTHER" id="PTHR42813:SF2">
    <property type="entry name" value="DEHYDROGENASE, ZINC-CONTAINING, PUTATIVE (AFU_ORTHOLOGUE AFUA_2G02810)-RELATED"/>
    <property type="match status" value="1"/>
</dbReference>
<proteinExistence type="predicted"/>
<reference evidence="6 7" key="1">
    <citation type="submission" date="2024-04" db="EMBL/GenBank/DDBJ databases">
        <title>Albibacterium profundi sp. nov., isolated from sediment of the Challenger Deep of Mariana Trench.</title>
        <authorList>
            <person name="Wang Y."/>
        </authorList>
    </citation>
    <scope>NUCLEOTIDE SEQUENCE [LARGE SCALE GENOMIC DNA]</scope>
    <source>
        <strain evidence="6 7">RHL897</strain>
    </source>
</reference>
<protein>
    <submittedName>
        <fullName evidence="6">Alcohol dehydrogenase catalytic domain-containing protein</fullName>
    </submittedName>
</protein>
<evidence type="ECO:0000256" key="4">
    <source>
        <dbReference type="ARBA" id="ARBA00023002"/>
    </source>
</evidence>
<comment type="cofactor">
    <cofactor evidence="1">
        <name>Zn(2+)</name>
        <dbReference type="ChEBI" id="CHEBI:29105"/>
    </cofactor>
</comment>
<sequence length="72" mass="7975">MHGYIPGMKSGDVLGHEFVGEIVETGANIRKLKKGDRVVVAPDMGCGKCFYCENEEWSLCDNSNQNGQILER</sequence>
<dbReference type="PANTHER" id="PTHR42813">
    <property type="entry name" value="ZINC-TYPE ALCOHOL DEHYDROGENASE-LIKE"/>
    <property type="match status" value="1"/>
</dbReference>
<dbReference type="Proteomes" id="UP001580928">
    <property type="component" value="Unassembled WGS sequence"/>
</dbReference>
<dbReference type="InterPro" id="IPR013154">
    <property type="entry name" value="ADH-like_N"/>
</dbReference>
<feature type="domain" description="Alcohol dehydrogenase-like N-terminal" evidence="5">
    <location>
        <begin position="2"/>
        <end position="64"/>
    </location>
</feature>
<keyword evidence="2" id="KW-0479">Metal-binding</keyword>
<name>A0ABV5CHI9_9SPHI</name>
<dbReference type="InterPro" id="IPR011032">
    <property type="entry name" value="GroES-like_sf"/>
</dbReference>
<keyword evidence="4" id="KW-0560">Oxidoreductase</keyword>
<evidence type="ECO:0000256" key="2">
    <source>
        <dbReference type="ARBA" id="ARBA00022723"/>
    </source>
</evidence>
<dbReference type="EMBL" id="JBBVGT010000003">
    <property type="protein sequence ID" value="MFB5947035.1"/>
    <property type="molecule type" value="Genomic_DNA"/>
</dbReference>
<keyword evidence="3" id="KW-0862">Zinc</keyword>
<keyword evidence="7" id="KW-1185">Reference proteome</keyword>
<dbReference type="SUPFAM" id="SSF50129">
    <property type="entry name" value="GroES-like"/>
    <property type="match status" value="1"/>
</dbReference>
<evidence type="ECO:0000256" key="3">
    <source>
        <dbReference type="ARBA" id="ARBA00022833"/>
    </source>
</evidence>
<dbReference type="Pfam" id="PF08240">
    <property type="entry name" value="ADH_N"/>
    <property type="match status" value="1"/>
</dbReference>
<dbReference type="Gene3D" id="3.90.180.10">
    <property type="entry name" value="Medium-chain alcohol dehydrogenases, catalytic domain"/>
    <property type="match status" value="1"/>
</dbReference>
<comment type="caution">
    <text evidence="6">The sequence shown here is derived from an EMBL/GenBank/DDBJ whole genome shotgun (WGS) entry which is preliminary data.</text>
</comment>
<gene>
    <name evidence="6" type="ORF">WKR92_14470</name>
</gene>
<evidence type="ECO:0000259" key="5">
    <source>
        <dbReference type="Pfam" id="PF08240"/>
    </source>
</evidence>
<dbReference type="PROSITE" id="PS00059">
    <property type="entry name" value="ADH_ZINC"/>
    <property type="match status" value="1"/>
</dbReference>
<accession>A0ABV5CHI9</accession>